<sequence length="379" mass="41295">MTRDTTIERIESWAVDLPLPGTLSFGAFTVTARQYAAVRIVTKGGLVADCLGHTRRSPVDVAISDLLAPKLVGKDALDTAARLDEMALVSRATDEDGVIGRARSLIDVCLWDLKAQARGVPLWKLLGGSPRALRVALVEGYRMGGESEDDIARRLIARAQEGYRFFKLEAAHYGAAEPVRRILAHVRATVPDAEFSCDLAWSWRTARQGLEAAEAWRNLGIAWIEDPMARTRIVEIGVLTRQSPVPVGVGDECTRALDLEALMDNGAVDVVRVDATTIGGVDAALGLAAKAAARSLRVSYHVNPEVHRHLALANEFADHIEIFPADRPFDCSHMLIERPAFADIKNGYLDVAEAPGTGLKLKDEALKRHAYRHAVQTST</sequence>
<evidence type="ECO:0000313" key="2">
    <source>
        <dbReference type="Proteomes" id="UP000616151"/>
    </source>
</evidence>
<protein>
    <submittedName>
        <fullName evidence="1">Uncharacterized protein</fullName>
    </submittedName>
</protein>
<reference evidence="1" key="1">
    <citation type="submission" date="2021-01" db="EMBL/GenBank/DDBJ databases">
        <authorList>
            <person name="Sun Q."/>
        </authorList>
    </citation>
    <scope>NUCLEOTIDE SEQUENCE</scope>
    <source>
        <strain evidence="1">YIM B02566</strain>
    </source>
</reference>
<accession>A0ACC5R7U4</accession>
<organism evidence="1 2">
    <name type="scientific">Taklimakanibacter albus</name>
    <dbReference type="NCBI Taxonomy" id="2800327"/>
    <lineage>
        <taxon>Bacteria</taxon>
        <taxon>Pseudomonadati</taxon>
        <taxon>Pseudomonadota</taxon>
        <taxon>Alphaproteobacteria</taxon>
        <taxon>Hyphomicrobiales</taxon>
        <taxon>Aestuariivirgaceae</taxon>
        <taxon>Taklimakanibacter</taxon>
    </lineage>
</organism>
<evidence type="ECO:0000313" key="1">
    <source>
        <dbReference type="EMBL" id="MBK1868448.1"/>
    </source>
</evidence>
<dbReference type="Proteomes" id="UP000616151">
    <property type="component" value="Unassembled WGS sequence"/>
</dbReference>
<proteinExistence type="predicted"/>
<dbReference type="EMBL" id="JAENHL010000007">
    <property type="protein sequence ID" value="MBK1868448.1"/>
    <property type="molecule type" value="Genomic_DNA"/>
</dbReference>
<gene>
    <name evidence="1" type="ORF">JHL16_18990</name>
</gene>
<name>A0ACC5R7U4_9HYPH</name>
<comment type="caution">
    <text evidence="1">The sequence shown here is derived from an EMBL/GenBank/DDBJ whole genome shotgun (WGS) entry which is preliminary data.</text>
</comment>
<keyword evidence="2" id="KW-1185">Reference proteome</keyword>